<sequence>MKKRKKQIANLLKLGVFLFGVSLLLWNCENESLLETQNSFISKVKSKVNTDLIDLPYTKDNLTVDWNNYNIIKSNDIEFYEFKTALIAPLNNTSENFSSPIFYVVAYKENNTIVIKYIEVRAYDYSLTKFPEDFINLGAFSGSFRYFNEKGKLENSEAFIEGYLIKASQENYLPVKRNTLQKAKEEGSFQARVEPCTEVPSILYIHETTHHYKDYYKASYRVDSSGNVIEGSMTVADVPYKSVYLGSITQTYTYTSFSCDTPDTGDSVYKSEYMRQQILMDCGPGYDDVTYDGECVPIDDAIIDNTNNPCVSAIIKALQEKDMKGALVPDLEGMGHLSQMVLDLFDHSQTYNLTFNIGQLNTLGSGVSGNTNGFDITLDTDLVKDATKLFIAKTVIHESFHAYIHYVVRENPGSIMTTVLKKYQNFYTKSNPTNAGNLTEHKFISQYVEALAYSLSSYDNHQQPMDYYKALSWAGLESSSAYQSLSNSDKTKIEKIIKNERLANSNAKSTKC</sequence>
<protein>
    <submittedName>
        <fullName evidence="1">Uncharacterized protein</fullName>
    </submittedName>
</protein>
<organism evidence="1 2">
    <name type="scientific">Tenacibaculum singaporense</name>
    <dbReference type="NCBI Taxonomy" id="2358479"/>
    <lineage>
        <taxon>Bacteria</taxon>
        <taxon>Pseudomonadati</taxon>
        <taxon>Bacteroidota</taxon>
        <taxon>Flavobacteriia</taxon>
        <taxon>Flavobacteriales</taxon>
        <taxon>Flavobacteriaceae</taxon>
        <taxon>Tenacibaculum</taxon>
    </lineage>
</organism>
<dbReference type="EMBL" id="CP032548">
    <property type="protein sequence ID" value="AZJ34030.1"/>
    <property type="molecule type" value="Genomic_DNA"/>
</dbReference>
<reference evidence="1 2" key="1">
    <citation type="submission" date="2018-09" db="EMBL/GenBank/DDBJ databases">
        <title>Insights into the microbiota of Asian seabass (Lates calcarifer) with tenacibaculosis symptoms and description of sp. nov. Tenacibaculum singaporense.</title>
        <authorList>
            <person name="Miyake S."/>
            <person name="Soh M."/>
            <person name="Azman M.N."/>
            <person name="Ngoh S.Y."/>
            <person name="Orban L."/>
        </authorList>
    </citation>
    <scope>NUCLEOTIDE SEQUENCE [LARGE SCALE GENOMIC DNA]</scope>
    <source>
        <strain evidence="1 2">DSM 106434</strain>
    </source>
</reference>
<dbReference type="Proteomes" id="UP000274593">
    <property type="component" value="Chromosome"/>
</dbReference>
<dbReference type="KEGG" id="tsig:D6T69_00205"/>
<proteinExistence type="predicted"/>
<evidence type="ECO:0000313" key="1">
    <source>
        <dbReference type="EMBL" id="AZJ34030.1"/>
    </source>
</evidence>
<gene>
    <name evidence="1" type="ORF">D6T69_00205</name>
</gene>
<accession>A0A3S8R3B6</accession>
<dbReference type="RefSeq" id="WP_125065894.1">
    <property type="nucleotide sequence ID" value="NZ_CP032548.1"/>
</dbReference>
<dbReference type="AlphaFoldDB" id="A0A3S8R3B6"/>
<name>A0A3S8R3B6_9FLAO</name>
<evidence type="ECO:0000313" key="2">
    <source>
        <dbReference type="Proteomes" id="UP000274593"/>
    </source>
</evidence>
<keyword evidence="2" id="KW-1185">Reference proteome</keyword>